<feature type="transmembrane region" description="Helical" evidence="7">
    <location>
        <begin position="109"/>
        <end position="132"/>
    </location>
</feature>
<feature type="transmembrane region" description="Helical" evidence="7">
    <location>
        <begin position="195"/>
        <end position="216"/>
    </location>
</feature>
<reference evidence="9 10" key="1">
    <citation type="journal article" date="2014" name="PLoS ONE">
        <title>The first complete genome sequence of the class fimbriimonadia in the phylum armatimonadetes.</title>
        <authorList>
            <person name="Hu Z.Y."/>
            <person name="Wang Y.Z."/>
            <person name="Im W.T."/>
            <person name="Wang S.Y."/>
            <person name="Zhao G.P."/>
            <person name="Zheng H.J."/>
            <person name="Quan Z.X."/>
        </authorList>
    </citation>
    <scope>NUCLEOTIDE SEQUENCE [LARGE SCALE GENOMIC DNA]</scope>
    <source>
        <strain evidence="9">Gsoil 348</strain>
    </source>
</reference>
<evidence type="ECO:0000256" key="2">
    <source>
        <dbReference type="ARBA" id="ARBA00022448"/>
    </source>
</evidence>
<dbReference type="Proteomes" id="UP000027982">
    <property type="component" value="Chromosome"/>
</dbReference>
<dbReference type="PANTHER" id="PTHR43744">
    <property type="entry name" value="ABC TRANSPORTER PERMEASE PROTEIN MG189-RELATED-RELATED"/>
    <property type="match status" value="1"/>
</dbReference>
<gene>
    <name evidence="9" type="ORF">OP10G_2206</name>
</gene>
<evidence type="ECO:0000256" key="1">
    <source>
        <dbReference type="ARBA" id="ARBA00004651"/>
    </source>
</evidence>
<dbReference type="CDD" id="cd06261">
    <property type="entry name" value="TM_PBP2"/>
    <property type="match status" value="1"/>
</dbReference>
<dbReference type="Gene3D" id="1.10.3720.10">
    <property type="entry name" value="MetI-like"/>
    <property type="match status" value="1"/>
</dbReference>
<dbReference type="HOGENOM" id="CLU_016047_1_1_0"/>
<evidence type="ECO:0000256" key="4">
    <source>
        <dbReference type="ARBA" id="ARBA00022692"/>
    </source>
</evidence>
<dbReference type="STRING" id="661478.OP10G_2206"/>
<dbReference type="SUPFAM" id="SSF161098">
    <property type="entry name" value="MetI-like"/>
    <property type="match status" value="1"/>
</dbReference>
<evidence type="ECO:0000313" key="10">
    <source>
        <dbReference type="Proteomes" id="UP000027982"/>
    </source>
</evidence>
<accession>A0A068NVJ0</accession>
<dbReference type="eggNOG" id="COG0395">
    <property type="taxonomic scope" value="Bacteria"/>
</dbReference>
<dbReference type="KEGG" id="fgi:OP10G_2206"/>
<evidence type="ECO:0000313" key="9">
    <source>
        <dbReference type="EMBL" id="AIE85574.1"/>
    </source>
</evidence>
<name>A0A068NVJ0_FIMGI</name>
<protein>
    <submittedName>
        <fullName evidence="9">N-Acetyl-D-glucosamine ABC transport system, permease protein 2</fullName>
    </submittedName>
</protein>
<organism evidence="9 10">
    <name type="scientific">Fimbriimonas ginsengisoli Gsoil 348</name>
    <dbReference type="NCBI Taxonomy" id="661478"/>
    <lineage>
        <taxon>Bacteria</taxon>
        <taxon>Bacillati</taxon>
        <taxon>Armatimonadota</taxon>
        <taxon>Fimbriimonadia</taxon>
        <taxon>Fimbriimonadales</taxon>
        <taxon>Fimbriimonadaceae</taxon>
        <taxon>Fimbriimonas</taxon>
    </lineage>
</organism>
<dbReference type="EMBL" id="CP007139">
    <property type="protein sequence ID" value="AIE85574.1"/>
    <property type="molecule type" value="Genomic_DNA"/>
</dbReference>
<evidence type="ECO:0000256" key="5">
    <source>
        <dbReference type="ARBA" id="ARBA00022989"/>
    </source>
</evidence>
<dbReference type="PANTHER" id="PTHR43744:SF12">
    <property type="entry name" value="ABC TRANSPORTER PERMEASE PROTEIN MG189-RELATED"/>
    <property type="match status" value="1"/>
</dbReference>
<evidence type="ECO:0000256" key="3">
    <source>
        <dbReference type="ARBA" id="ARBA00022475"/>
    </source>
</evidence>
<feature type="transmembrane region" description="Helical" evidence="7">
    <location>
        <begin position="9"/>
        <end position="30"/>
    </location>
</feature>
<feature type="transmembrane region" description="Helical" evidence="7">
    <location>
        <begin position="138"/>
        <end position="158"/>
    </location>
</feature>
<dbReference type="InterPro" id="IPR000515">
    <property type="entry name" value="MetI-like"/>
</dbReference>
<dbReference type="InterPro" id="IPR035906">
    <property type="entry name" value="MetI-like_sf"/>
</dbReference>
<feature type="transmembrane region" description="Helical" evidence="7">
    <location>
        <begin position="241"/>
        <end position="262"/>
    </location>
</feature>
<comment type="similarity">
    <text evidence="7">Belongs to the binding-protein-dependent transport system permease family.</text>
</comment>
<proteinExistence type="inferred from homology"/>
<dbReference type="OrthoDB" id="37175at2"/>
<keyword evidence="3" id="KW-1003">Cell membrane</keyword>
<sequence length="276" mass="30607">MKKASFSRVVGQAATALAAIMMVAPVVWMLSTAFKPEHDVLIPKPQWVPEHATFQNFRNLFAKAEEFPILRWFFNSLGIALVVTLLVLAVTSMAAFALARIEFKGRNALFILIVATMIIPNQVMLIPVFLIVTQLGLFNSYLGIILPGLASAFGVFLLRQFFLTIPAELEEAAFLDGAGLWTIYSRVIMPLSKPALATLAIFTFMGSWNSFEWPLIVTNDIDMRTLPVGLSIFQGRYNLEYGLTMASAVIITVPMLIAFLIFQRRITEGIALTGLK</sequence>
<dbReference type="GO" id="GO:0055085">
    <property type="term" value="P:transmembrane transport"/>
    <property type="evidence" value="ECO:0007669"/>
    <property type="project" value="InterPro"/>
</dbReference>
<evidence type="ECO:0000259" key="8">
    <source>
        <dbReference type="PROSITE" id="PS50928"/>
    </source>
</evidence>
<dbReference type="GO" id="GO:0005886">
    <property type="term" value="C:plasma membrane"/>
    <property type="evidence" value="ECO:0007669"/>
    <property type="project" value="UniProtKB-SubCell"/>
</dbReference>
<evidence type="ECO:0000256" key="6">
    <source>
        <dbReference type="ARBA" id="ARBA00023136"/>
    </source>
</evidence>
<keyword evidence="10" id="KW-1185">Reference proteome</keyword>
<keyword evidence="4 7" id="KW-0812">Transmembrane</keyword>
<keyword evidence="6 7" id="KW-0472">Membrane</keyword>
<dbReference type="RefSeq" id="WP_025225862.1">
    <property type="nucleotide sequence ID" value="NZ_CP007139.1"/>
</dbReference>
<keyword evidence="5 7" id="KW-1133">Transmembrane helix</keyword>
<feature type="transmembrane region" description="Helical" evidence="7">
    <location>
        <begin position="72"/>
        <end position="97"/>
    </location>
</feature>
<feature type="domain" description="ABC transmembrane type-1" evidence="8">
    <location>
        <begin position="73"/>
        <end position="262"/>
    </location>
</feature>
<dbReference type="Pfam" id="PF00528">
    <property type="entry name" value="BPD_transp_1"/>
    <property type="match status" value="1"/>
</dbReference>
<comment type="subcellular location">
    <subcellularLocation>
        <location evidence="1 7">Cell membrane</location>
        <topology evidence="1 7">Multi-pass membrane protein</topology>
    </subcellularLocation>
</comment>
<keyword evidence="2 7" id="KW-0813">Transport</keyword>
<evidence type="ECO:0000256" key="7">
    <source>
        <dbReference type="RuleBase" id="RU363032"/>
    </source>
</evidence>
<dbReference type="AlphaFoldDB" id="A0A068NVJ0"/>
<dbReference type="PROSITE" id="PS50928">
    <property type="entry name" value="ABC_TM1"/>
    <property type="match status" value="1"/>
</dbReference>